<dbReference type="EMBL" id="NCKU01000363">
    <property type="protein sequence ID" value="RWS15796.1"/>
    <property type="molecule type" value="Genomic_DNA"/>
</dbReference>
<dbReference type="SMART" id="SM00034">
    <property type="entry name" value="CLECT"/>
    <property type="match status" value="1"/>
</dbReference>
<evidence type="ECO:0000259" key="3">
    <source>
        <dbReference type="PROSITE" id="PS50041"/>
    </source>
</evidence>
<dbReference type="Proteomes" id="UP000285301">
    <property type="component" value="Unassembled WGS sequence"/>
</dbReference>
<dbReference type="InterPro" id="IPR016187">
    <property type="entry name" value="CTDL_fold"/>
</dbReference>
<dbReference type="InterPro" id="IPR001304">
    <property type="entry name" value="C-type_lectin-like"/>
</dbReference>
<dbReference type="PROSITE" id="PS00615">
    <property type="entry name" value="C_TYPE_LECTIN_1"/>
    <property type="match status" value="1"/>
</dbReference>
<dbReference type="SUPFAM" id="SSF56436">
    <property type="entry name" value="C-type lectin-like"/>
    <property type="match status" value="2"/>
</dbReference>
<dbReference type="InterPro" id="IPR016186">
    <property type="entry name" value="C-type_lectin-like/link_sf"/>
</dbReference>
<dbReference type="STRING" id="1965070.A0A3S3QY48"/>
<comment type="caution">
    <text evidence="4">The sequence shown here is derived from an EMBL/GenBank/DDBJ whole genome shotgun (WGS) entry which is preliminary data.</text>
</comment>
<evidence type="ECO:0000256" key="1">
    <source>
        <dbReference type="ARBA" id="ARBA00023157"/>
    </source>
</evidence>
<evidence type="ECO:0000313" key="5">
    <source>
        <dbReference type="Proteomes" id="UP000285301"/>
    </source>
</evidence>
<feature type="non-terminal residue" evidence="4">
    <location>
        <position position="1"/>
    </location>
</feature>
<evidence type="ECO:0000313" key="4">
    <source>
        <dbReference type="EMBL" id="RWS15796.1"/>
    </source>
</evidence>
<keyword evidence="2" id="KW-0472">Membrane</keyword>
<proteinExistence type="predicted"/>
<name>A0A3S3QY48_9ACAR</name>
<keyword evidence="5" id="KW-1185">Reference proteome</keyword>
<dbReference type="AlphaFoldDB" id="A0A3S3QY48"/>
<dbReference type="InterPro" id="IPR018378">
    <property type="entry name" value="C-type_lectin_CS"/>
</dbReference>
<feature type="domain" description="C-type lectin" evidence="3">
    <location>
        <begin position="211"/>
        <end position="276"/>
    </location>
</feature>
<feature type="transmembrane region" description="Helical" evidence="2">
    <location>
        <begin position="354"/>
        <end position="376"/>
    </location>
</feature>
<keyword evidence="2" id="KW-1133">Transmembrane helix</keyword>
<sequence>NICRQGWLPFRNKCFFADEGSYTFHENYDLCRQMNASMVFIHSEEENDAVSSLTRNKEWYWIGLQEIASGVKDFAWLDESDYNFTKWRRNEPNLGNYNCYAAVIGGGEWWDHVCDQTSRALCQIDFDSDYKPEPEATKELVIRKFIRKQRLLMNKVKILEKQFNKDLFLPISAKISRNLALTQAEIDDTLDKLLIAIDSERNERSIPREWYWIGLQQLALGVNDFAWLDSSEFNYSKWENYLPNVRIPKHRWAGYTSSYGKWSLADQELRVLPLCQIDFDSDYVPRQNETSMLFLQLMFAKQSEMWSKVASLEHSVPFASRRSKPRNASEVIQTLMKIFDEFSANNRDREVIKIWTSILTIATFIYVILIYLTMFAKKVNCDEISNYARFENVNKA</sequence>
<keyword evidence="2" id="KW-0812">Transmembrane</keyword>
<dbReference type="OrthoDB" id="418245at2759"/>
<organism evidence="4 5">
    <name type="scientific">Dinothrombium tinctorium</name>
    <dbReference type="NCBI Taxonomy" id="1965070"/>
    <lineage>
        <taxon>Eukaryota</taxon>
        <taxon>Metazoa</taxon>
        <taxon>Ecdysozoa</taxon>
        <taxon>Arthropoda</taxon>
        <taxon>Chelicerata</taxon>
        <taxon>Arachnida</taxon>
        <taxon>Acari</taxon>
        <taxon>Acariformes</taxon>
        <taxon>Trombidiformes</taxon>
        <taxon>Prostigmata</taxon>
        <taxon>Anystina</taxon>
        <taxon>Parasitengona</taxon>
        <taxon>Trombidioidea</taxon>
        <taxon>Trombidiidae</taxon>
        <taxon>Dinothrombium</taxon>
    </lineage>
</organism>
<accession>A0A3S3QY48</accession>
<dbReference type="CDD" id="cd00037">
    <property type="entry name" value="CLECT"/>
    <property type="match status" value="2"/>
</dbReference>
<gene>
    <name evidence="4" type="ORF">B4U79_17204</name>
</gene>
<keyword evidence="1" id="KW-1015">Disulfide bond</keyword>
<dbReference type="InterPro" id="IPR050111">
    <property type="entry name" value="C-type_lectin/snaclec_domain"/>
</dbReference>
<dbReference type="Gene3D" id="3.10.100.10">
    <property type="entry name" value="Mannose-Binding Protein A, subunit A"/>
    <property type="match status" value="2"/>
</dbReference>
<protein>
    <submittedName>
        <fullName evidence="4">Low affinity immunoglobulin epsilon Fc receptor-like protein</fullName>
    </submittedName>
</protein>
<keyword evidence="4" id="KW-0675">Receptor</keyword>
<reference evidence="4 5" key="1">
    <citation type="journal article" date="2018" name="Gigascience">
        <title>Genomes of trombidid mites reveal novel predicted allergens and laterally-transferred genes associated with secondary metabolism.</title>
        <authorList>
            <person name="Dong X."/>
            <person name="Chaisiri K."/>
            <person name="Xia D."/>
            <person name="Armstrong S.D."/>
            <person name="Fang Y."/>
            <person name="Donnelly M.J."/>
            <person name="Kadowaki T."/>
            <person name="McGarry J.W."/>
            <person name="Darby A.C."/>
            <person name="Makepeace B.L."/>
        </authorList>
    </citation>
    <scope>NUCLEOTIDE SEQUENCE [LARGE SCALE GENOMIC DNA]</scope>
    <source>
        <strain evidence="4">UoL-WK</strain>
    </source>
</reference>
<dbReference type="PANTHER" id="PTHR22803">
    <property type="entry name" value="MANNOSE, PHOSPHOLIPASE, LECTIN RECEPTOR RELATED"/>
    <property type="match status" value="1"/>
</dbReference>
<feature type="domain" description="C-type lectin" evidence="3">
    <location>
        <begin position="10"/>
        <end position="123"/>
    </location>
</feature>
<dbReference type="PROSITE" id="PS50041">
    <property type="entry name" value="C_TYPE_LECTIN_2"/>
    <property type="match status" value="2"/>
</dbReference>
<evidence type="ECO:0000256" key="2">
    <source>
        <dbReference type="SAM" id="Phobius"/>
    </source>
</evidence>
<dbReference type="Pfam" id="PF00059">
    <property type="entry name" value="Lectin_C"/>
    <property type="match status" value="1"/>
</dbReference>